<organism evidence="1">
    <name type="scientific">Picea glauca</name>
    <name type="common">White spruce</name>
    <name type="synonym">Pinus glauca</name>
    <dbReference type="NCBI Taxonomy" id="3330"/>
    <lineage>
        <taxon>Eukaryota</taxon>
        <taxon>Viridiplantae</taxon>
        <taxon>Streptophyta</taxon>
        <taxon>Embryophyta</taxon>
        <taxon>Tracheophyta</taxon>
        <taxon>Spermatophyta</taxon>
        <taxon>Pinopsida</taxon>
        <taxon>Pinidae</taxon>
        <taxon>Conifers I</taxon>
        <taxon>Pinales</taxon>
        <taxon>Pinaceae</taxon>
        <taxon>Picea</taxon>
    </lineage>
</organism>
<protein>
    <submittedName>
        <fullName evidence="1">Uncharacterized protein</fullName>
    </submittedName>
</protein>
<geneLocation type="mitochondrion" evidence="1"/>
<sequence>MFQVIFRKPLWRKKPSISIRQTRQGGTLQTLLFCSLKALDRGGDRRGEFNHFIIRISLG</sequence>
<gene>
    <name evidence="1" type="ORF">ABT39_MTgene172</name>
</gene>
<name>A0A101M3C9_PICGL</name>
<dbReference type="EMBL" id="LKAM01000001">
    <property type="protein sequence ID" value="KUM50329.1"/>
    <property type="molecule type" value="Genomic_DNA"/>
</dbReference>
<reference evidence="1" key="1">
    <citation type="journal article" date="2015" name="Genome Biol. Evol.">
        <title>Organellar Genomes of White Spruce (Picea glauca): Assembly and Annotation.</title>
        <authorList>
            <person name="Jackman S.D."/>
            <person name="Warren R.L."/>
            <person name="Gibb E.A."/>
            <person name="Vandervalk B.P."/>
            <person name="Mohamadi H."/>
            <person name="Chu J."/>
            <person name="Raymond A."/>
            <person name="Pleasance S."/>
            <person name="Coope R."/>
            <person name="Wildung M.R."/>
            <person name="Ritland C.E."/>
            <person name="Bousquet J."/>
            <person name="Jones S.J."/>
            <person name="Bohlmann J."/>
            <person name="Birol I."/>
        </authorList>
    </citation>
    <scope>NUCLEOTIDE SEQUENCE [LARGE SCALE GENOMIC DNA]</scope>
    <source>
        <tissue evidence="1">Flushing bud</tissue>
    </source>
</reference>
<keyword evidence="1" id="KW-0496">Mitochondrion</keyword>
<dbReference type="AlphaFoldDB" id="A0A101M3C9"/>
<comment type="caution">
    <text evidence="1">The sequence shown here is derived from an EMBL/GenBank/DDBJ whole genome shotgun (WGS) entry which is preliminary data.</text>
</comment>
<evidence type="ECO:0000313" key="1">
    <source>
        <dbReference type="EMBL" id="KUM50329.1"/>
    </source>
</evidence>
<proteinExistence type="predicted"/>
<accession>A0A101M3C9</accession>